<sequence length="221" mass="25174">MLVNIRNGMDLNVEISGQGPPMLLLHGNGEDHHIFDTIAEKLQQQFTLYAVDSREHGKSTKTGTTFNYDDMAEDIHLLINQLGLKEVNIVGFSDGGIIALLLGIRQEVYLNKIASLSPNLSPKDWKKKPLRYLEQKYKETRDPAFYLMLNEPNIDPEALKNIQIPSLITAGEKDLFYRSMYKTIEKKIPDAILKIIEGHDHSSYIIDSDLLSADFIHFFEI</sequence>
<keyword evidence="1 3" id="KW-0378">Hydrolase</keyword>
<dbReference type="Proteomes" id="UP000199589">
    <property type="component" value="Unassembled WGS sequence"/>
</dbReference>
<dbReference type="AlphaFoldDB" id="A0A1I4A327"/>
<gene>
    <name evidence="3" type="ORF">SAMN04488569_104219</name>
</gene>
<dbReference type="InterPro" id="IPR029058">
    <property type="entry name" value="AB_hydrolase_fold"/>
</dbReference>
<dbReference type="RefSeq" id="WP_091898264.1">
    <property type="nucleotide sequence ID" value="NZ_FOSJ01000042.1"/>
</dbReference>
<accession>A0A1I4A327</accession>
<dbReference type="GO" id="GO:0016787">
    <property type="term" value="F:hydrolase activity"/>
    <property type="evidence" value="ECO:0007669"/>
    <property type="project" value="UniProtKB-KW"/>
</dbReference>
<evidence type="ECO:0000256" key="1">
    <source>
        <dbReference type="ARBA" id="ARBA00022801"/>
    </source>
</evidence>
<dbReference type="SUPFAM" id="SSF53474">
    <property type="entry name" value="alpha/beta-Hydrolases"/>
    <property type="match status" value="1"/>
</dbReference>
<name>A0A1I4A327_9LACT</name>
<proteinExistence type="predicted"/>
<dbReference type="PANTHER" id="PTHR43798">
    <property type="entry name" value="MONOACYLGLYCEROL LIPASE"/>
    <property type="match status" value="1"/>
</dbReference>
<protein>
    <submittedName>
        <fullName evidence="3">Alpha/beta hydrolase fold</fullName>
    </submittedName>
</protein>
<dbReference type="OrthoDB" id="252464at2"/>
<organism evidence="3 4">
    <name type="scientific">Marinilactibacillus piezotolerans</name>
    <dbReference type="NCBI Taxonomy" id="258723"/>
    <lineage>
        <taxon>Bacteria</taxon>
        <taxon>Bacillati</taxon>
        <taxon>Bacillota</taxon>
        <taxon>Bacilli</taxon>
        <taxon>Lactobacillales</taxon>
        <taxon>Carnobacteriaceae</taxon>
        <taxon>Marinilactibacillus</taxon>
    </lineage>
</organism>
<dbReference type="InterPro" id="IPR050266">
    <property type="entry name" value="AB_hydrolase_sf"/>
</dbReference>
<dbReference type="Gene3D" id="3.40.50.1820">
    <property type="entry name" value="alpha/beta hydrolase"/>
    <property type="match status" value="1"/>
</dbReference>
<dbReference type="EMBL" id="FOSJ01000042">
    <property type="protein sequence ID" value="SFK50497.1"/>
    <property type="molecule type" value="Genomic_DNA"/>
</dbReference>
<reference evidence="4" key="1">
    <citation type="submission" date="2016-10" db="EMBL/GenBank/DDBJ databases">
        <authorList>
            <person name="Varghese N."/>
            <person name="Submissions S."/>
        </authorList>
    </citation>
    <scope>NUCLEOTIDE SEQUENCE [LARGE SCALE GENOMIC DNA]</scope>
    <source>
        <strain evidence="4">DSM 16108</strain>
    </source>
</reference>
<feature type="domain" description="AB hydrolase-1" evidence="2">
    <location>
        <begin position="20"/>
        <end position="137"/>
    </location>
</feature>
<evidence type="ECO:0000259" key="2">
    <source>
        <dbReference type="Pfam" id="PF00561"/>
    </source>
</evidence>
<dbReference type="GO" id="GO:0016020">
    <property type="term" value="C:membrane"/>
    <property type="evidence" value="ECO:0007669"/>
    <property type="project" value="TreeGrafter"/>
</dbReference>
<evidence type="ECO:0000313" key="3">
    <source>
        <dbReference type="EMBL" id="SFK50497.1"/>
    </source>
</evidence>
<dbReference type="PANTHER" id="PTHR43798:SF31">
    <property type="entry name" value="AB HYDROLASE SUPERFAMILY PROTEIN YCLE"/>
    <property type="match status" value="1"/>
</dbReference>
<dbReference type="InterPro" id="IPR000073">
    <property type="entry name" value="AB_hydrolase_1"/>
</dbReference>
<keyword evidence="4" id="KW-1185">Reference proteome</keyword>
<dbReference type="Pfam" id="PF00561">
    <property type="entry name" value="Abhydrolase_1"/>
    <property type="match status" value="1"/>
</dbReference>
<evidence type="ECO:0000313" key="4">
    <source>
        <dbReference type="Proteomes" id="UP000199589"/>
    </source>
</evidence>